<dbReference type="Pfam" id="PF10613">
    <property type="entry name" value="Lig_chan-Glu_bd"/>
    <property type="match status" value="1"/>
</dbReference>
<organism evidence="18">
    <name type="scientific">Tropilaelaps mercedesae</name>
    <dbReference type="NCBI Taxonomy" id="418985"/>
    <lineage>
        <taxon>Eukaryota</taxon>
        <taxon>Metazoa</taxon>
        <taxon>Ecdysozoa</taxon>
        <taxon>Arthropoda</taxon>
        <taxon>Chelicerata</taxon>
        <taxon>Arachnida</taxon>
        <taxon>Acari</taxon>
        <taxon>Parasitiformes</taxon>
        <taxon>Mesostigmata</taxon>
        <taxon>Gamasina</taxon>
        <taxon>Dermanyssoidea</taxon>
        <taxon>Laelapidae</taxon>
        <taxon>Tropilaelaps</taxon>
    </lineage>
</organism>
<keyword evidence="3" id="KW-0813">Transport</keyword>
<evidence type="ECO:0000256" key="3">
    <source>
        <dbReference type="ARBA" id="ARBA00022448"/>
    </source>
</evidence>
<dbReference type="Gene3D" id="1.10.287.70">
    <property type="match status" value="1"/>
</dbReference>
<comment type="similarity">
    <text evidence="2">Belongs to the glutamate-gated ion channel (TC 1.A.10.1) family.</text>
</comment>
<evidence type="ECO:0000256" key="7">
    <source>
        <dbReference type="ARBA" id="ARBA00023065"/>
    </source>
</evidence>
<dbReference type="SUPFAM" id="SSF53850">
    <property type="entry name" value="Periplasmic binding protein-like II"/>
    <property type="match status" value="1"/>
</dbReference>
<dbReference type="SMART" id="SM00918">
    <property type="entry name" value="Lig_chan-Glu_bd"/>
    <property type="match status" value="1"/>
</dbReference>
<keyword evidence="4" id="KW-1003">Cell membrane</keyword>
<evidence type="ECO:0000256" key="1">
    <source>
        <dbReference type="ARBA" id="ARBA00004651"/>
    </source>
</evidence>
<dbReference type="InterPro" id="IPR052192">
    <property type="entry name" value="Insect_Ionotropic_Sensory_Rcpt"/>
</dbReference>
<evidence type="ECO:0000259" key="17">
    <source>
        <dbReference type="SMART" id="SM00918"/>
    </source>
</evidence>
<feature type="region of interest" description="Disordered" evidence="13">
    <location>
        <begin position="858"/>
        <end position="887"/>
    </location>
</feature>
<keyword evidence="10" id="KW-0325">Glycoprotein</keyword>
<feature type="domain" description="Ionotropic glutamate receptor C-terminal" evidence="16">
    <location>
        <begin position="436"/>
        <end position="783"/>
    </location>
</feature>
<dbReference type="Gene3D" id="3.40.190.10">
    <property type="entry name" value="Periplasmic binding protein-like II"/>
    <property type="match status" value="1"/>
</dbReference>
<evidence type="ECO:0000256" key="15">
    <source>
        <dbReference type="SAM" id="SignalP"/>
    </source>
</evidence>
<evidence type="ECO:0000256" key="4">
    <source>
        <dbReference type="ARBA" id="ARBA00022475"/>
    </source>
</evidence>
<evidence type="ECO:0000256" key="2">
    <source>
        <dbReference type="ARBA" id="ARBA00008685"/>
    </source>
</evidence>
<feature type="compositionally biased region" description="Gly residues" evidence="13">
    <location>
        <begin position="872"/>
        <end position="885"/>
    </location>
</feature>
<keyword evidence="5 14" id="KW-0812">Transmembrane</keyword>
<keyword evidence="12" id="KW-0407">Ion channel</keyword>
<gene>
    <name evidence="18" type="primary">IR93a</name>
</gene>
<dbReference type="GO" id="GO:0005886">
    <property type="term" value="C:plasma membrane"/>
    <property type="evidence" value="ECO:0007669"/>
    <property type="project" value="UniProtKB-SubCell"/>
</dbReference>
<dbReference type="PANTHER" id="PTHR42643">
    <property type="entry name" value="IONOTROPIC RECEPTOR 20A-RELATED"/>
    <property type="match status" value="1"/>
</dbReference>
<evidence type="ECO:0000256" key="13">
    <source>
        <dbReference type="SAM" id="MobiDB-lite"/>
    </source>
</evidence>
<feature type="signal peptide" evidence="15">
    <location>
        <begin position="1"/>
        <end position="19"/>
    </location>
</feature>
<evidence type="ECO:0000256" key="10">
    <source>
        <dbReference type="ARBA" id="ARBA00023180"/>
    </source>
</evidence>
<feature type="domain" description="Ionotropic glutamate receptor L-glutamate and glycine-binding" evidence="17">
    <location>
        <begin position="435"/>
        <end position="496"/>
    </location>
</feature>
<evidence type="ECO:0000313" key="18">
    <source>
        <dbReference type="EMBL" id="BBH62854.1"/>
    </source>
</evidence>
<feature type="chain" id="PRO_5018537019" evidence="15">
    <location>
        <begin position="20"/>
        <end position="918"/>
    </location>
</feature>
<protein>
    <submittedName>
        <fullName evidence="18">Ionotropic receptor</fullName>
    </submittedName>
</protein>
<keyword evidence="7" id="KW-0406">Ion transport</keyword>
<dbReference type="AlphaFoldDB" id="A0A3Q9WXT9"/>
<keyword evidence="15" id="KW-0732">Signal</keyword>
<comment type="subcellular location">
    <subcellularLocation>
        <location evidence="1">Cell membrane</location>
        <topology evidence="1">Multi-pass membrane protein</topology>
    </subcellularLocation>
</comment>
<dbReference type="SMART" id="SM00079">
    <property type="entry name" value="PBPe"/>
    <property type="match status" value="1"/>
</dbReference>
<name>A0A3Q9WXT9_9ACAR</name>
<evidence type="ECO:0000256" key="6">
    <source>
        <dbReference type="ARBA" id="ARBA00022989"/>
    </source>
</evidence>
<evidence type="ECO:0000256" key="9">
    <source>
        <dbReference type="ARBA" id="ARBA00023170"/>
    </source>
</evidence>
<keyword evidence="11" id="KW-1071">Ligand-gated ion channel</keyword>
<keyword evidence="6 14" id="KW-1133">Transmembrane helix</keyword>
<dbReference type="GO" id="GO:0015276">
    <property type="term" value="F:ligand-gated monoatomic ion channel activity"/>
    <property type="evidence" value="ECO:0007669"/>
    <property type="project" value="InterPro"/>
</dbReference>
<dbReference type="FunFam" id="1.10.287.70:FF:000143">
    <property type="entry name" value="Probable glutamate receptor"/>
    <property type="match status" value="1"/>
</dbReference>
<feature type="transmembrane region" description="Helical" evidence="14">
    <location>
        <begin position="810"/>
        <end position="829"/>
    </location>
</feature>
<dbReference type="InterPro" id="IPR019594">
    <property type="entry name" value="Glu/Gly-bd"/>
</dbReference>
<evidence type="ECO:0000259" key="16">
    <source>
        <dbReference type="SMART" id="SM00079"/>
    </source>
</evidence>
<dbReference type="EMBL" id="LC438512">
    <property type="protein sequence ID" value="BBH62854.1"/>
    <property type="molecule type" value="mRNA"/>
</dbReference>
<feature type="transmembrane region" description="Helical" evidence="14">
    <location>
        <begin position="616"/>
        <end position="638"/>
    </location>
</feature>
<sequence>MWPRLIFFASLAAGWRTRAEEIKAVVLPDSQIVVDEQDVRDFIFNRTGEYNATVGAAGYYISFLATNIMSVSELNERVNPESESNINLNLLVIALDCDDTYKAMDVQMKKFPTSMLIALNRPYCPRFDADDQQVANKKPFALSIPVTQGPTDVLPILADFRAMLPLSRWSEITIIVPYSYTEEYLEQIMRAVEGVRSNDEVNSAASIAFWEYCPPSALADGNCGLNSESMKRILDSYRNNDNKKVDREFIIIGDEELVLDFFERGVDYGIFTLFREFFIILTTPYSDTIKDLIFEKIASFANIVIASTDVKDEDCPVSGTCHIDLPMNAYMNAVNKNPDLFERNVDKFNHKYTIKKAVLTELRESKSCGFCSKYTIRTLTVKAGRKTFDPVAVWDYFDGLQMVEDTSRVSYQLFPRFLGNMGGVNLRIGVINEPPMTEVTSKEGRVISVNGTLVDLLKELARTLNFTYTFIMPPEPVPGLKQNDGRWSGLIGQLVRQETDLALYDFTPTPDRQSAVNFTVAFDEAPYKFLVPKPQPNYKYLFLDPFTWDTWLAVLGTVLIIGPILWCVHINSKFYDYYDMRDGKGLFKLSNCEWYCFGAIIQQGGIHLPDAISGRILVGFWWLFVIVTLTTYSGNLVADLTFPKIRNPFDTVDSLLNSHMSWGAFRGQAVIEILKLQQQGPLTKLSMKLTHIETAHEGWALKEVADGNMALIGSEVTLYHYIGKQFIATGQCDYAVAKEEIIREIKVLAVRPGFPFLARFNTLLTRMVETGLVIRWKKKYWPKENECTVESKPQAGDIRRITIAHMEGSFWVLGAGFLISFLLLGVELLRKRRELRDPQAGKRISPTDIKENLFRKTGHSDKSHYKTDYGAHGSGAGPGGKGGQTGYSFDLSNTPFRGYSGFPNRTDLIPYNYPARRY</sequence>
<evidence type="ECO:0000256" key="8">
    <source>
        <dbReference type="ARBA" id="ARBA00023136"/>
    </source>
</evidence>
<evidence type="ECO:0000256" key="12">
    <source>
        <dbReference type="ARBA" id="ARBA00023303"/>
    </source>
</evidence>
<proteinExistence type="evidence at transcript level"/>
<dbReference type="InterPro" id="IPR001320">
    <property type="entry name" value="Iontro_rcpt_C"/>
</dbReference>
<accession>A0A3Q9WXT9</accession>
<dbReference type="Pfam" id="PF00060">
    <property type="entry name" value="Lig_chan"/>
    <property type="match status" value="1"/>
</dbReference>
<feature type="transmembrane region" description="Helical" evidence="14">
    <location>
        <begin position="551"/>
        <end position="571"/>
    </location>
</feature>
<reference evidence="18" key="1">
    <citation type="submission" date="2018-12" db="EMBL/GenBank/DDBJ databases">
        <title>Honey bee parasitic mite, Tropilaelaps mercedesae, contains the sensilla-rich sensory organ on the foreleg tarsus expressing Ionotropic receptors with conserved sensory functions.</title>
        <authorList>
            <person name="Lei J."/>
            <person name="Liu Q."/>
            <person name="Kadowaki T."/>
        </authorList>
    </citation>
    <scope>NUCLEOTIDE SEQUENCE</scope>
</reference>
<evidence type="ECO:0000256" key="14">
    <source>
        <dbReference type="SAM" id="Phobius"/>
    </source>
</evidence>
<keyword evidence="9 18" id="KW-0675">Receptor</keyword>
<dbReference type="PANTHER" id="PTHR42643:SF24">
    <property type="entry name" value="IONOTROPIC RECEPTOR 60A"/>
    <property type="match status" value="1"/>
</dbReference>
<evidence type="ECO:0000256" key="11">
    <source>
        <dbReference type="ARBA" id="ARBA00023286"/>
    </source>
</evidence>
<dbReference type="GO" id="GO:0050906">
    <property type="term" value="P:detection of stimulus involved in sensory perception"/>
    <property type="evidence" value="ECO:0007669"/>
    <property type="project" value="UniProtKB-ARBA"/>
</dbReference>
<keyword evidence="8 14" id="KW-0472">Membrane</keyword>
<feature type="compositionally biased region" description="Basic and acidic residues" evidence="13">
    <location>
        <begin position="858"/>
        <end position="869"/>
    </location>
</feature>
<evidence type="ECO:0000256" key="5">
    <source>
        <dbReference type="ARBA" id="ARBA00022692"/>
    </source>
</evidence>